<dbReference type="GeneID" id="54481070"/>
<dbReference type="EMBL" id="ML996591">
    <property type="protein sequence ID" value="KAF2752895.1"/>
    <property type="molecule type" value="Genomic_DNA"/>
</dbReference>
<reference evidence="1" key="1">
    <citation type="journal article" date="2020" name="Stud. Mycol.">
        <title>101 Dothideomycetes genomes: a test case for predicting lifestyles and emergence of pathogens.</title>
        <authorList>
            <person name="Haridas S."/>
            <person name="Albert R."/>
            <person name="Binder M."/>
            <person name="Bloem J."/>
            <person name="Labutti K."/>
            <person name="Salamov A."/>
            <person name="Andreopoulos B."/>
            <person name="Baker S."/>
            <person name="Barry K."/>
            <person name="Bills G."/>
            <person name="Bluhm B."/>
            <person name="Cannon C."/>
            <person name="Castanera R."/>
            <person name="Culley D."/>
            <person name="Daum C."/>
            <person name="Ezra D."/>
            <person name="Gonzalez J."/>
            <person name="Henrissat B."/>
            <person name="Kuo A."/>
            <person name="Liang C."/>
            <person name="Lipzen A."/>
            <person name="Lutzoni F."/>
            <person name="Magnuson J."/>
            <person name="Mondo S."/>
            <person name="Nolan M."/>
            <person name="Ohm R."/>
            <person name="Pangilinan J."/>
            <person name="Park H.-J."/>
            <person name="Ramirez L."/>
            <person name="Alfaro M."/>
            <person name="Sun H."/>
            <person name="Tritt A."/>
            <person name="Yoshinaga Y."/>
            <person name="Zwiers L.-H."/>
            <person name="Turgeon B."/>
            <person name="Goodwin S."/>
            <person name="Spatafora J."/>
            <person name="Crous P."/>
            <person name="Grigoriev I."/>
        </authorList>
    </citation>
    <scope>NUCLEOTIDE SEQUENCE</scope>
    <source>
        <strain evidence="1">CBS 121739</strain>
    </source>
</reference>
<accession>A0A6A6VRW1</accession>
<proteinExistence type="predicted"/>
<keyword evidence="2" id="KW-1185">Reference proteome</keyword>
<evidence type="ECO:0000313" key="1">
    <source>
        <dbReference type="EMBL" id="KAF2752895.1"/>
    </source>
</evidence>
<dbReference type="RefSeq" id="XP_033595346.1">
    <property type="nucleotide sequence ID" value="XM_033740016.1"/>
</dbReference>
<gene>
    <name evidence="1" type="ORF">EJ05DRAFT_236634</name>
</gene>
<protein>
    <submittedName>
        <fullName evidence="1">Uncharacterized protein</fullName>
    </submittedName>
</protein>
<dbReference type="Proteomes" id="UP000799437">
    <property type="component" value="Unassembled WGS sequence"/>
</dbReference>
<evidence type="ECO:0000313" key="2">
    <source>
        <dbReference type="Proteomes" id="UP000799437"/>
    </source>
</evidence>
<name>A0A6A6VRW1_9PEZI</name>
<sequence length="176" mass="19359">MLRPNAVRNGLWDGEDCMLRTGCSSRPTGRYERARLAGFFVCLRSSLQAGCGRLWACVLCMLVTEGCMRACGVITSLSPHFSSKHVLAPEVWGIENSSRAREACLVVAARTGGRLISMKGEEGWEGKQGGGRGGIYGLAGSRLRLATVRAEREKFPGMHEEEVVWTCMPDPRMRYC</sequence>
<dbReference type="AlphaFoldDB" id="A0A6A6VRW1"/>
<organism evidence="1 2">
    <name type="scientific">Pseudovirgaria hyperparasitica</name>
    <dbReference type="NCBI Taxonomy" id="470096"/>
    <lineage>
        <taxon>Eukaryota</taxon>
        <taxon>Fungi</taxon>
        <taxon>Dikarya</taxon>
        <taxon>Ascomycota</taxon>
        <taxon>Pezizomycotina</taxon>
        <taxon>Dothideomycetes</taxon>
        <taxon>Dothideomycetes incertae sedis</taxon>
        <taxon>Acrospermales</taxon>
        <taxon>Acrospermaceae</taxon>
        <taxon>Pseudovirgaria</taxon>
    </lineage>
</organism>